<reference evidence="1 2" key="1">
    <citation type="submission" date="2018-05" db="EMBL/GenBank/DDBJ databases">
        <title>Genomic characterization of a novel Pseudomonas phage phCDa.</title>
        <authorList>
            <person name="Chen C."/>
            <person name="Lu D."/>
            <person name="Wang J."/>
            <person name="Fu R."/>
        </authorList>
    </citation>
    <scope>NUCLEOTIDE SEQUENCE [LARGE SCALE GENOMIC DNA]</scope>
</reference>
<sequence>MRHDNVMDVVSTNETSLLQMLAAHPGSFVHSNRHIIIRKRFLLSYGPQAHNPKQFECSVRFVNEPLEISRRRIRLVRDALIK</sequence>
<dbReference type="EMBL" id="MH382836">
    <property type="protein sequence ID" value="AXC36507.1"/>
    <property type="molecule type" value="Genomic_DNA"/>
</dbReference>
<organism evidence="1 2">
    <name type="scientific">Pseudomonas phage phCDa</name>
    <dbReference type="NCBI Taxonomy" id="2268587"/>
    <lineage>
        <taxon>Viruses</taxon>
        <taxon>Duplodnaviria</taxon>
        <taxon>Heunggongvirae</taxon>
        <taxon>Uroviricota</taxon>
        <taxon>Caudoviricetes</taxon>
        <taxon>Schitoviridae</taxon>
        <taxon>Shizishanvirus</taxon>
        <taxon>Shizishanvirus phCDa</taxon>
    </lineage>
</organism>
<gene>
    <name evidence="1" type="ORF">phCDa_63</name>
</gene>
<accession>A0A2Z5H9W9</accession>
<evidence type="ECO:0000313" key="2">
    <source>
        <dbReference type="Proteomes" id="UP000252224"/>
    </source>
</evidence>
<proteinExistence type="predicted"/>
<evidence type="ECO:0000313" key="1">
    <source>
        <dbReference type="EMBL" id="AXC36507.1"/>
    </source>
</evidence>
<keyword evidence="2" id="KW-1185">Reference proteome</keyword>
<dbReference type="Proteomes" id="UP000252224">
    <property type="component" value="Segment"/>
</dbReference>
<protein>
    <submittedName>
        <fullName evidence="1">Uncharacterized protein</fullName>
    </submittedName>
</protein>
<name>A0A2Z5H9W9_9CAUD</name>